<keyword evidence="1" id="KW-0460">Magnesium</keyword>
<feature type="binding site" evidence="1">
    <location>
        <position position="85"/>
    </location>
    <ligand>
        <name>Mg(2+)</name>
        <dbReference type="ChEBI" id="CHEBI:18420"/>
        <label>4</label>
    </ligand>
</feature>
<dbReference type="InterPro" id="IPR016188">
    <property type="entry name" value="PurM-like_N"/>
</dbReference>
<keyword evidence="1" id="KW-0784">Thiamine biosynthesis</keyword>
<keyword evidence="5" id="KW-1185">Reference proteome</keyword>
<feature type="binding site" evidence="1">
    <location>
        <position position="354"/>
    </location>
    <ligand>
        <name>substrate</name>
    </ligand>
</feature>
<feature type="binding site" evidence="1">
    <location>
        <position position="32"/>
    </location>
    <ligand>
        <name>Mg(2+)</name>
        <dbReference type="ChEBI" id="CHEBI:18420"/>
        <label>3</label>
    </ligand>
</feature>
<sequence>MDEFTSIAYWTSGRQPLEWQRERGVEQGIGDDAAVITLPAVTCGLTADAHMVLAVDTMVEHVHFNSITMADEDIGYKALACNVSDIAAMGAIPLHALVAISVPKSYDVDRIRRLYDGIYACADKYGVAIIGGDTTSAPSHLTISVTVTGAVEAGRALKRSGARPGDALFVTGPIGMSAAGLHLLQHAGEAEQSGYSRLIAAHQRPAPSVRAGRLLLQSGACTSLNDSSDGLASEVWEIAEASGVRLLIDEQALPKSGSMAAYAARAGVPPLDWMLYGGEDYILTGTVTGEDAAEVREAFLREGLPFYVIGQVKTGDPGVELLLSDEGFGQSQHSGAARGGRGSRRTILIEKRGYNHFSTVNG</sequence>
<feature type="binding site" evidence="1">
    <location>
        <position position="279"/>
    </location>
    <ligand>
        <name>substrate</name>
    </ligand>
</feature>
<feature type="binding site" evidence="1">
    <location>
        <position position="226"/>
    </location>
    <ligand>
        <name>Mg(2+)</name>
        <dbReference type="ChEBI" id="CHEBI:18420"/>
        <label>3</label>
    </ligand>
</feature>
<comment type="caution">
    <text evidence="4">The sequence shown here is derived from an EMBL/GenBank/DDBJ whole genome shotgun (WGS) entry which is preliminary data.</text>
</comment>
<dbReference type="Gene3D" id="3.30.1330.10">
    <property type="entry name" value="PurM-like, N-terminal domain"/>
    <property type="match status" value="1"/>
</dbReference>
<feature type="binding site" evidence="1">
    <location>
        <begin position="132"/>
        <end position="133"/>
    </location>
    <ligand>
        <name>ATP</name>
        <dbReference type="ChEBI" id="CHEBI:30616"/>
    </ligand>
</feature>
<reference evidence="5" key="1">
    <citation type="journal article" date="2019" name="Int. J. Syst. Evol. Microbiol.">
        <title>The Global Catalogue of Microorganisms (GCM) 10K type strain sequencing project: providing services to taxonomists for standard genome sequencing and annotation.</title>
        <authorList>
            <consortium name="The Broad Institute Genomics Platform"/>
            <consortium name="The Broad Institute Genome Sequencing Center for Infectious Disease"/>
            <person name="Wu L."/>
            <person name="Ma J."/>
        </authorList>
    </citation>
    <scope>NUCLEOTIDE SEQUENCE [LARGE SCALE GENOMIC DNA]</scope>
    <source>
        <strain evidence="5">CCUG 59129</strain>
    </source>
</reference>
<dbReference type="GO" id="GO:0009030">
    <property type="term" value="F:thiamine-phosphate kinase activity"/>
    <property type="evidence" value="ECO:0007669"/>
    <property type="project" value="UniProtKB-EC"/>
</dbReference>
<dbReference type="InterPro" id="IPR036921">
    <property type="entry name" value="PurM-like_N_sf"/>
</dbReference>
<comment type="catalytic activity">
    <reaction evidence="1">
        <text>thiamine phosphate + ATP = thiamine diphosphate + ADP</text>
        <dbReference type="Rhea" id="RHEA:15913"/>
        <dbReference type="ChEBI" id="CHEBI:30616"/>
        <dbReference type="ChEBI" id="CHEBI:37575"/>
        <dbReference type="ChEBI" id="CHEBI:58937"/>
        <dbReference type="ChEBI" id="CHEBI:456216"/>
        <dbReference type="EC" id="2.7.4.16"/>
    </reaction>
</comment>
<evidence type="ECO:0000313" key="4">
    <source>
        <dbReference type="EMBL" id="MFD0960873.1"/>
    </source>
</evidence>
<comment type="similarity">
    <text evidence="1">Belongs to the thiamine-monophosphate kinase family.</text>
</comment>
<dbReference type="Pfam" id="PF00586">
    <property type="entry name" value="AIRS"/>
    <property type="match status" value="1"/>
</dbReference>
<comment type="pathway">
    <text evidence="1">Cofactor biosynthesis; thiamine diphosphate biosynthesis; thiamine diphosphate from thiamine phosphate: step 1/1.</text>
</comment>
<feature type="binding site" evidence="1">
    <location>
        <position position="32"/>
    </location>
    <ligand>
        <name>Mg(2+)</name>
        <dbReference type="ChEBI" id="CHEBI:18420"/>
        <label>4</label>
    </ligand>
</feature>
<keyword evidence="1 4" id="KW-0808">Transferase</keyword>
<feature type="binding site" evidence="1">
    <location>
        <position position="85"/>
    </location>
    <ligand>
        <name>Mg(2+)</name>
        <dbReference type="ChEBI" id="CHEBI:18420"/>
        <label>3</label>
    </ligand>
</feature>
<dbReference type="SUPFAM" id="SSF56042">
    <property type="entry name" value="PurM C-terminal domain-like"/>
    <property type="match status" value="1"/>
</dbReference>
<dbReference type="PIRSF" id="PIRSF005303">
    <property type="entry name" value="Thiam_monoph_kin"/>
    <property type="match status" value="1"/>
</dbReference>
<feature type="binding site" evidence="1">
    <location>
        <position position="85"/>
    </location>
    <ligand>
        <name>Mg(2+)</name>
        <dbReference type="ChEBI" id="CHEBI:18420"/>
        <label>2</label>
    </ligand>
</feature>
<dbReference type="InterPro" id="IPR006283">
    <property type="entry name" value="ThiL-like"/>
</dbReference>
<keyword evidence="1" id="KW-0479">Metal-binding</keyword>
<evidence type="ECO:0000259" key="3">
    <source>
        <dbReference type="Pfam" id="PF02769"/>
    </source>
</evidence>
<comment type="miscellaneous">
    <text evidence="1">Reaction mechanism of ThiL seems to utilize a direct, inline transfer of the gamma-phosphate of ATP to TMP rather than a phosphorylated enzyme intermediate.</text>
</comment>
<evidence type="ECO:0000259" key="2">
    <source>
        <dbReference type="Pfam" id="PF00586"/>
    </source>
</evidence>
<dbReference type="NCBIfam" id="TIGR01379">
    <property type="entry name" value="thiL"/>
    <property type="match status" value="1"/>
</dbReference>
<dbReference type="CDD" id="cd02194">
    <property type="entry name" value="ThiL"/>
    <property type="match status" value="1"/>
</dbReference>
<dbReference type="SUPFAM" id="SSF55326">
    <property type="entry name" value="PurM N-terminal domain-like"/>
    <property type="match status" value="1"/>
</dbReference>
<keyword evidence="1" id="KW-0067">ATP-binding</keyword>
<feature type="binding site" evidence="1">
    <location>
        <position position="115"/>
    </location>
    <ligand>
        <name>ATP</name>
        <dbReference type="ChEBI" id="CHEBI:30616"/>
    </ligand>
</feature>
<dbReference type="PANTHER" id="PTHR30270">
    <property type="entry name" value="THIAMINE-MONOPHOSPHATE KINASE"/>
    <property type="match status" value="1"/>
</dbReference>
<feature type="binding site" evidence="1">
    <location>
        <position position="133"/>
    </location>
    <ligand>
        <name>Mg(2+)</name>
        <dbReference type="ChEBI" id="CHEBI:18420"/>
        <label>1</label>
    </ligand>
</feature>
<comment type="function">
    <text evidence="1">Catalyzes the ATP-dependent phosphorylation of thiamine-monophosphate (TMP) to form thiamine-pyrophosphate (TPP), the active form of vitamin B1.</text>
</comment>
<evidence type="ECO:0000313" key="5">
    <source>
        <dbReference type="Proteomes" id="UP001596989"/>
    </source>
</evidence>
<feature type="binding site" evidence="1">
    <location>
        <position position="228"/>
    </location>
    <ligand>
        <name>ATP</name>
        <dbReference type="ChEBI" id="CHEBI:30616"/>
    </ligand>
</feature>
<keyword evidence="1 4" id="KW-0418">Kinase</keyword>
<feature type="binding site" evidence="1">
    <location>
        <position position="159"/>
    </location>
    <ligand>
        <name>ATP</name>
        <dbReference type="ChEBI" id="CHEBI:30616"/>
    </ligand>
</feature>
<proteinExistence type="inferred from homology"/>
<dbReference type="EMBL" id="JBHTJZ010000024">
    <property type="protein sequence ID" value="MFD0960873.1"/>
    <property type="molecule type" value="Genomic_DNA"/>
</dbReference>
<organism evidence="4 5">
    <name type="scientific">Paenibacillus chungangensis</name>
    <dbReference type="NCBI Taxonomy" id="696535"/>
    <lineage>
        <taxon>Bacteria</taxon>
        <taxon>Bacillati</taxon>
        <taxon>Bacillota</taxon>
        <taxon>Bacilli</taxon>
        <taxon>Bacillales</taxon>
        <taxon>Paenibacillaceae</taxon>
        <taxon>Paenibacillus</taxon>
    </lineage>
</organism>
<keyword evidence="1" id="KW-0547">Nucleotide-binding</keyword>
<protein>
    <recommendedName>
        <fullName evidence="1">Thiamine-monophosphate kinase</fullName>
        <shortName evidence="1">TMP kinase</shortName>
        <shortName evidence="1">Thiamine-phosphate kinase</shortName>
        <ecNumber evidence="1">2.7.4.16</ecNumber>
    </recommendedName>
</protein>
<dbReference type="HAMAP" id="MF_02128">
    <property type="entry name" value="TMP_kinase"/>
    <property type="match status" value="1"/>
</dbReference>
<dbReference type="Gene3D" id="3.90.650.10">
    <property type="entry name" value="PurM-like C-terminal domain"/>
    <property type="match status" value="1"/>
</dbReference>
<feature type="domain" description="PurM-like N-terminal" evidence="2">
    <location>
        <begin position="30"/>
        <end position="151"/>
    </location>
</feature>
<feature type="binding site" evidence="1">
    <location>
        <position position="63"/>
    </location>
    <ligand>
        <name>substrate</name>
    </ligand>
</feature>
<feature type="binding site" evidence="1">
    <location>
        <position position="229"/>
    </location>
    <ligand>
        <name>Mg(2+)</name>
        <dbReference type="ChEBI" id="CHEBI:18420"/>
        <label>5</label>
    </ligand>
</feature>
<name>A0ABW3HTL4_9BACL</name>
<feature type="binding site" evidence="1">
    <location>
        <position position="56"/>
    </location>
    <ligand>
        <name>Mg(2+)</name>
        <dbReference type="ChEBI" id="CHEBI:18420"/>
        <label>1</label>
    </ligand>
</feature>
<dbReference type="Pfam" id="PF02769">
    <property type="entry name" value="AIRS_C"/>
    <property type="match status" value="1"/>
</dbReference>
<accession>A0ABW3HTL4</accession>
<dbReference type="PANTHER" id="PTHR30270:SF0">
    <property type="entry name" value="THIAMINE-MONOPHOSPHATE KINASE"/>
    <property type="match status" value="1"/>
</dbReference>
<dbReference type="RefSeq" id="WP_377565756.1">
    <property type="nucleotide sequence ID" value="NZ_JBHTJZ010000024.1"/>
</dbReference>
<evidence type="ECO:0000256" key="1">
    <source>
        <dbReference type="HAMAP-Rule" id="MF_02128"/>
    </source>
</evidence>
<gene>
    <name evidence="1 4" type="primary">thiL</name>
    <name evidence="4" type="ORF">ACFQ2I_15890</name>
</gene>
<comment type="caution">
    <text evidence="1">Lacks conserved residue(s) required for the propagation of feature annotation.</text>
</comment>
<feature type="domain" description="PurM-like C-terminal" evidence="3">
    <location>
        <begin position="163"/>
        <end position="316"/>
    </location>
</feature>
<feature type="binding site" evidence="1">
    <location>
        <position position="56"/>
    </location>
    <ligand>
        <name>Mg(2+)</name>
        <dbReference type="ChEBI" id="CHEBI:18420"/>
        <label>2</label>
    </ligand>
</feature>
<dbReference type="InterPro" id="IPR010918">
    <property type="entry name" value="PurM-like_C_dom"/>
</dbReference>
<dbReference type="Proteomes" id="UP001596989">
    <property type="component" value="Unassembled WGS sequence"/>
</dbReference>
<dbReference type="EC" id="2.7.4.16" evidence="1"/>
<dbReference type="InterPro" id="IPR036676">
    <property type="entry name" value="PurM-like_C_sf"/>
</dbReference>